<gene>
    <name evidence="1" type="ORF">BDW47DRAFT_38816</name>
</gene>
<dbReference type="AlphaFoldDB" id="A0A2I2F9D0"/>
<evidence type="ECO:0000313" key="2">
    <source>
        <dbReference type="Proteomes" id="UP000234585"/>
    </source>
</evidence>
<proteinExistence type="predicted"/>
<dbReference type="Proteomes" id="UP000234585">
    <property type="component" value="Unassembled WGS sequence"/>
</dbReference>
<name>A0A2I2F9D0_ASPCN</name>
<dbReference type="GeneID" id="36526051"/>
<dbReference type="OrthoDB" id="2963168at2759"/>
<keyword evidence="2" id="KW-1185">Reference proteome</keyword>
<reference evidence="1 2" key="1">
    <citation type="submission" date="2017-12" db="EMBL/GenBank/DDBJ databases">
        <authorList>
            <consortium name="DOE Joint Genome Institute"/>
            <person name="Haridas S."/>
            <person name="Kjaerbolling I."/>
            <person name="Vesth T.C."/>
            <person name="Frisvad J.C."/>
            <person name="Nybo J.L."/>
            <person name="Theobald S."/>
            <person name="Kuo A."/>
            <person name="Bowyer P."/>
            <person name="Matsuda Y."/>
            <person name="Mondo S."/>
            <person name="Lyhne E.K."/>
            <person name="Kogle M.E."/>
            <person name="Clum A."/>
            <person name="Lipzen A."/>
            <person name="Salamov A."/>
            <person name="Ngan C.Y."/>
            <person name="Daum C."/>
            <person name="Chiniquy J."/>
            <person name="Barry K."/>
            <person name="LaButti K."/>
            <person name="Simmons B.A."/>
            <person name="Magnuson J.K."/>
            <person name="Mortensen U.H."/>
            <person name="Larsen T.O."/>
            <person name="Grigoriev I.V."/>
            <person name="Baker S.E."/>
            <person name="Andersen M.R."/>
            <person name="Nordberg H.P."/>
            <person name="Cantor M.N."/>
            <person name="Hua S.X."/>
        </authorList>
    </citation>
    <scope>NUCLEOTIDE SEQUENCE [LARGE SCALE GENOMIC DNA]</scope>
    <source>
        <strain evidence="1 2">CBS 102.13</strain>
    </source>
</reference>
<dbReference type="RefSeq" id="XP_024671256.1">
    <property type="nucleotide sequence ID" value="XM_024818891.1"/>
</dbReference>
<evidence type="ECO:0000313" key="1">
    <source>
        <dbReference type="EMBL" id="PLB37244.1"/>
    </source>
</evidence>
<accession>A0A2I2F9D0</accession>
<sequence>MAVARGAAACGLRGHVAPESTCQRHIGLERPHPARARLGSMGPLDPEVCWMIRKVTGPTCSCDQLGKPMQLHTNGGGVMPLQGERFSTDVYVTSIIQLPYQPTWPPTTTLRIYDCDLDAAPDQASCPGMYDA</sequence>
<protein>
    <submittedName>
        <fullName evidence="1">Uncharacterized protein</fullName>
    </submittedName>
</protein>
<dbReference type="EMBL" id="KZ559144">
    <property type="protein sequence ID" value="PLB37244.1"/>
    <property type="molecule type" value="Genomic_DNA"/>
</dbReference>
<organism evidence="1 2">
    <name type="scientific">Aspergillus candidus</name>
    <dbReference type="NCBI Taxonomy" id="41067"/>
    <lineage>
        <taxon>Eukaryota</taxon>
        <taxon>Fungi</taxon>
        <taxon>Dikarya</taxon>
        <taxon>Ascomycota</taxon>
        <taxon>Pezizomycotina</taxon>
        <taxon>Eurotiomycetes</taxon>
        <taxon>Eurotiomycetidae</taxon>
        <taxon>Eurotiales</taxon>
        <taxon>Aspergillaceae</taxon>
        <taxon>Aspergillus</taxon>
        <taxon>Aspergillus subgen. Circumdati</taxon>
    </lineage>
</organism>